<reference evidence="3" key="1">
    <citation type="submission" date="2020-12" db="EMBL/GenBank/DDBJ databases">
        <title>Genomic characterization of non-nitrogen-fixing Frankia strains.</title>
        <authorList>
            <person name="Carlos-Shanley C."/>
            <person name="Guerra T."/>
            <person name="Hahn D."/>
        </authorList>
    </citation>
    <scope>NUCLEOTIDE SEQUENCE</scope>
    <source>
        <strain evidence="3">CN6</strain>
    </source>
</reference>
<dbReference type="InterPro" id="IPR001932">
    <property type="entry name" value="PPM-type_phosphatase-like_dom"/>
</dbReference>
<dbReference type="AlphaFoldDB" id="A0A937RH53"/>
<name>A0A937RH53_9ACTN</name>
<evidence type="ECO:0000256" key="1">
    <source>
        <dbReference type="ARBA" id="ARBA00022801"/>
    </source>
</evidence>
<evidence type="ECO:0000313" key="4">
    <source>
        <dbReference type="Proteomes" id="UP000604475"/>
    </source>
</evidence>
<dbReference type="InterPro" id="IPR013655">
    <property type="entry name" value="PAS_fold_3"/>
</dbReference>
<dbReference type="Pfam" id="PF08447">
    <property type="entry name" value="PAS_3"/>
    <property type="match status" value="1"/>
</dbReference>
<dbReference type="InterPro" id="IPR052016">
    <property type="entry name" value="Bact_Sigma-Reg"/>
</dbReference>
<dbReference type="RefSeq" id="WP_202999504.1">
    <property type="nucleotide sequence ID" value="NZ_JADWYU010000085.1"/>
</dbReference>
<organism evidence="3 4">
    <name type="scientific">Frankia nepalensis</name>
    <dbReference type="NCBI Taxonomy" id="1836974"/>
    <lineage>
        <taxon>Bacteria</taxon>
        <taxon>Bacillati</taxon>
        <taxon>Actinomycetota</taxon>
        <taxon>Actinomycetes</taxon>
        <taxon>Frankiales</taxon>
        <taxon>Frankiaceae</taxon>
        <taxon>Frankia</taxon>
    </lineage>
</organism>
<dbReference type="InterPro" id="IPR036457">
    <property type="entry name" value="PPM-type-like_dom_sf"/>
</dbReference>
<keyword evidence="1" id="KW-0378">Hydrolase</keyword>
<dbReference type="PROSITE" id="PS50113">
    <property type="entry name" value="PAC"/>
    <property type="match status" value="1"/>
</dbReference>
<dbReference type="GO" id="GO:0016791">
    <property type="term" value="F:phosphatase activity"/>
    <property type="evidence" value="ECO:0007669"/>
    <property type="project" value="TreeGrafter"/>
</dbReference>
<dbReference type="NCBIfam" id="TIGR00229">
    <property type="entry name" value="sensory_box"/>
    <property type="match status" value="1"/>
</dbReference>
<accession>A0A937RH53</accession>
<dbReference type="SMART" id="SM00086">
    <property type="entry name" value="PAC"/>
    <property type="match status" value="1"/>
</dbReference>
<dbReference type="SMART" id="SM00331">
    <property type="entry name" value="PP2C_SIG"/>
    <property type="match status" value="1"/>
</dbReference>
<dbReference type="SUPFAM" id="SSF81606">
    <property type="entry name" value="PP2C-like"/>
    <property type="match status" value="1"/>
</dbReference>
<dbReference type="PANTHER" id="PTHR43156:SF2">
    <property type="entry name" value="STAGE II SPORULATION PROTEIN E"/>
    <property type="match status" value="1"/>
</dbReference>
<keyword evidence="4" id="KW-1185">Reference proteome</keyword>
<dbReference type="Gene3D" id="3.30.450.20">
    <property type="entry name" value="PAS domain"/>
    <property type="match status" value="1"/>
</dbReference>
<dbReference type="InterPro" id="IPR035965">
    <property type="entry name" value="PAS-like_dom_sf"/>
</dbReference>
<evidence type="ECO:0000259" key="2">
    <source>
        <dbReference type="PROSITE" id="PS50113"/>
    </source>
</evidence>
<dbReference type="SUPFAM" id="SSF55785">
    <property type="entry name" value="PYP-like sensor domain (PAS domain)"/>
    <property type="match status" value="1"/>
</dbReference>
<dbReference type="PANTHER" id="PTHR43156">
    <property type="entry name" value="STAGE II SPORULATION PROTEIN E-RELATED"/>
    <property type="match status" value="1"/>
</dbReference>
<dbReference type="Gene3D" id="2.10.70.100">
    <property type="match status" value="1"/>
</dbReference>
<dbReference type="InterPro" id="IPR001610">
    <property type="entry name" value="PAC"/>
</dbReference>
<evidence type="ECO:0000313" key="3">
    <source>
        <dbReference type="EMBL" id="MBL7630112.1"/>
    </source>
</evidence>
<dbReference type="EMBL" id="JAEACQ010000242">
    <property type="protein sequence ID" value="MBL7630112.1"/>
    <property type="molecule type" value="Genomic_DNA"/>
</dbReference>
<dbReference type="Proteomes" id="UP000604475">
    <property type="component" value="Unassembled WGS sequence"/>
</dbReference>
<gene>
    <name evidence="3" type="ORF">I7412_23670</name>
</gene>
<dbReference type="Pfam" id="PF07228">
    <property type="entry name" value="SpoIIE"/>
    <property type="match status" value="1"/>
</dbReference>
<protein>
    <submittedName>
        <fullName evidence="3">SpoIIE family protein phosphatase</fullName>
    </submittedName>
</protein>
<dbReference type="Gene3D" id="3.60.40.10">
    <property type="entry name" value="PPM-type phosphatase domain"/>
    <property type="match status" value="1"/>
</dbReference>
<dbReference type="CDD" id="cd00130">
    <property type="entry name" value="PAS"/>
    <property type="match status" value="1"/>
</dbReference>
<dbReference type="InterPro" id="IPR000014">
    <property type="entry name" value="PAS"/>
</dbReference>
<dbReference type="InterPro" id="IPR000700">
    <property type="entry name" value="PAS-assoc_C"/>
</dbReference>
<sequence>MEATGLGRGWALAEAGDIARADAEVGMWDRDIVSGRLTWDRRTAELHGVDLDAFGESMEAFFATIHPDDLPRVQAAVDTAVTERGSYLAEYRVNRPDGSQVWIQGLGRIVSSAAGQATRVIGVVVDVTWRHTMVEMLQRAILPRTLPDLPGIDLVARYLPAAGDAGVGGDWYDAGVLPGGGILLVVGDVAGHGLPAVAAMAELRHAARAYALAGFSPAGITTQLSANLAPDPDGTTATAIVTQLDPVTHRLTWSCAGHPPPLLIAGGDADYLDDVHGPLLGADPALSYGQTDLRLPPDSRLILYTDGLVERRRISITERLSTLANVAADHMPRERDGLADLCDRILTHVAGPAEREDDLCLLAVQTPRTFSSKP</sequence>
<comment type="caution">
    <text evidence="3">The sequence shown here is derived from an EMBL/GenBank/DDBJ whole genome shotgun (WGS) entry which is preliminary data.</text>
</comment>
<proteinExistence type="predicted"/>
<feature type="domain" description="PAC" evidence="2">
    <location>
        <begin position="87"/>
        <end position="139"/>
    </location>
</feature>